<evidence type="ECO:0000313" key="2">
    <source>
        <dbReference type="Proteomes" id="UP001596388"/>
    </source>
</evidence>
<accession>A0ABD5WY69</accession>
<dbReference type="EMBL" id="JBHTAG010000002">
    <property type="protein sequence ID" value="MFC7096883.1"/>
    <property type="molecule type" value="Genomic_DNA"/>
</dbReference>
<dbReference type="RefSeq" id="WP_276238655.1">
    <property type="nucleotide sequence ID" value="NZ_CP119989.1"/>
</dbReference>
<organism evidence="1 2">
    <name type="scientific">Halobaculum marinum</name>
    <dbReference type="NCBI Taxonomy" id="3031996"/>
    <lineage>
        <taxon>Archaea</taxon>
        <taxon>Methanobacteriati</taxon>
        <taxon>Methanobacteriota</taxon>
        <taxon>Stenosarchaea group</taxon>
        <taxon>Halobacteria</taxon>
        <taxon>Halobacteriales</taxon>
        <taxon>Haloferacaceae</taxon>
        <taxon>Halobaculum</taxon>
    </lineage>
</organism>
<dbReference type="GeneID" id="79269223"/>
<reference evidence="1 2" key="1">
    <citation type="journal article" date="2019" name="Int. J. Syst. Evol. Microbiol.">
        <title>The Global Catalogue of Microorganisms (GCM) 10K type strain sequencing project: providing services to taxonomists for standard genome sequencing and annotation.</title>
        <authorList>
            <consortium name="The Broad Institute Genomics Platform"/>
            <consortium name="The Broad Institute Genome Sequencing Center for Infectious Disease"/>
            <person name="Wu L."/>
            <person name="Ma J."/>
        </authorList>
    </citation>
    <scope>NUCLEOTIDE SEQUENCE [LARGE SCALE GENOMIC DNA]</scope>
    <source>
        <strain evidence="1 2">DT55</strain>
    </source>
</reference>
<gene>
    <name evidence="1" type="ORF">ACFQKD_06150</name>
</gene>
<proteinExistence type="predicted"/>
<name>A0ABD5WY69_9EURY</name>
<keyword evidence="2" id="KW-1185">Reference proteome</keyword>
<protein>
    <submittedName>
        <fullName evidence="1">Uncharacterized protein</fullName>
    </submittedName>
</protein>
<dbReference type="Proteomes" id="UP001596388">
    <property type="component" value="Unassembled WGS sequence"/>
</dbReference>
<dbReference type="AlphaFoldDB" id="A0ABD5WY69"/>
<evidence type="ECO:0000313" key="1">
    <source>
        <dbReference type="EMBL" id="MFC7096883.1"/>
    </source>
</evidence>
<comment type="caution">
    <text evidence="1">The sequence shown here is derived from an EMBL/GenBank/DDBJ whole genome shotgun (WGS) entry which is preliminary data.</text>
</comment>
<sequence length="133" mass="14025">MRMELRVCEGCLAGDHDDPAKAAVSQDMVACAEVVSEHKELVGLDAVYVTKLRDGDGADGALPAIAASIEDGCVRLADTQLVMEDDDGNLLVYAEAADVLQVLTRNVDQIGAHTTDDVGVDLGEAARRLVDES</sequence>